<name>A0ABW6GMZ1_9ACTN</name>
<proteinExistence type="predicted"/>
<dbReference type="Proteomes" id="UP001599542">
    <property type="component" value="Unassembled WGS sequence"/>
</dbReference>
<sequence>MPRTPRPTSRTIVGRTAPRLAAALLVPLLVPLLAACGGDGGSGSGAASSAARSDGELGDSPPAEGSGEQPDDNRTGAGGNQGGFNAAGQVSANASGTWSLARIDLSSPRKDTFTATVSRVTDCTDRSKESAPATPASQQITVVDGTAPRTAEFTLVGPKPPAGTARTICLTVTVDGASRRVTADGAVDVPGNTSSGGSTGGSTGGPGSGPGSGPSDGTAPGSEAPDGEAPDGGASELPVPPSESASHR</sequence>
<reference evidence="2 3" key="1">
    <citation type="submission" date="2024-09" db="EMBL/GenBank/DDBJ databases">
        <title>The Natural Products Discovery Center: Release of the First 8490 Sequenced Strains for Exploring Actinobacteria Biosynthetic Diversity.</title>
        <authorList>
            <person name="Kalkreuter E."/>
            <person name="Kautsar S.A."/>
            <person name="Yang D."/>
            <person name="Bader C.D."/>
            <person name="Teijaro C.N."/>
            <person name="Fluegel L."/>
            <person name="Davis C.M."/>
            <person name="Simpson J.R."/>
            <person name="Lauterbach L."/>
            <person name="Steele A.D."/>
            <person name="Gui C."/>
            <person name="Meng S."/>
            <person name="Li G."/>
            <person name="Viehrig K."/>
            <person name="Ye F."/>
            <person name="Su P."/>
            <person name="Kiefer A.F."/>
            <person name="Nichols A."/>
            <person name="Cepeda A.J."/>
            <person name="Yan W."/>
            <person name="Fan B."/>
            <person name="Jiang Y."/>
            <person name="Adhikari A."/>
            <person name="Zheng C.-J."/>
            <person name="Schuster L."/>
            <person name="Cowan T.M."/>
            <person name="Smanski M.J."/>
            <person name="Chevrette M.G."/>
            <person name="De Carvalho L.P.S."/>
            <person name="Shen B."/>
        </authorList>
    </citation>
    <scope>NUCLEOTIDE SEQUENCE [LARGE SCALE GENOMIC DNA]</scope>
    <source>
        <strain evidence="2 3">NPDC058753</strain>
    </source>
</reference>
<comment type="caution">
    <text evidence="2">The sequence shown here is derived from an EMBL/GenBank/DDBJ whole genome shotgun (WGS) entry which is preliminary data.</text>
</comment>
<evidence type="ECO:0008006" key="4">
    <source>
        <dbReference type="Google" id="ProtNLM"/>
    </source>
</evidence>
<feature type="compositionally biased region" description="Gly residues" evidence="1">
    <location>
        <begin position="197"/>
        <end position="214"/>
    </location>
</feature>
<organism evidence="2 3">
    <name type="scientific">Kitasatospora phosalacinea</name>
    <dbReference type="NCBI Taxonomy" id="2065"/>
    <lineage>
        <taxon>Bacteria</taxon>
        <taxon>Bacillati</taxon>
        <taxon>Actinomycetota</taxon>
        <taxon>Actinomycetes</taxon>
        <taxon>Kitasatosporales</taxon>
        <taxon>Streptomycetaceae</taxon>
        <taxon>Kitasatospora</taxon>
    </lineage>
</organism>
<evidence type="ECO:0000313" key="3">
    <source>
        <dbReference type="Proteomes" id="UP001599542"/>
    </source>
</evidence>
<evidence type="ECO:0000313" key="2">
    <source>
        <dbReference type="EMBL" id="MFE1354106.1"/>
    </source>
</evidence>
<gene>
    <name evidence="2" type="ORF">ACFW6T_19175</name>
</gene>
<evidence type="ECO:0000256" key="1">
    <source>
        <dbReference type="SAM" id="MobiDB-lite"/>
    </source>
</evidence>
<feature type="region of interest" description="Disordered" evidence="1">
    <location>
        <begin position="39"/>
        <end position="89"/>
    </location>
</feature>
<dbReference type="RefSeq" id="WP_380332288.1">
    <property type="nucleotide sequence ID" value="NZ_JBHYPW010000100.1"/>
</dbReference>
<accession>A0ABW6GMZ1</accession>
<keyword evidence="3" id="KW-1185">Reference proteome</keyword>
<protein>
    <recommendedName>
        <fullName evidence="4">Lipoprotein</fullName>
    </recommendedName>
</protein>
<dbReference type="EMBL" id="JBHYPX010000038">
    <property type="protein sequence ID" value="MFE1354106.1"/>
    <property type="molecule type" value="Genomic_DNA"/>
</dbReference>
<feature type="region of interest" description="Disordered" evidence="1">
    <location>
        <begin position="174"/>
        <end position="248"/>
    </location>
</feature>